<dbReference type="InterPro" id="IPR021242">
    <property type="entry name" value="DUF2799"/>
</dbReference>
<evidence type="ECO:0000313" key="3">
    <source>
        <dbReference type="Proteomes" id="UP001548590"/>
    </source>
</evidence>
<reference evidence="2 3" key="1">
    <citation type="submission" date="2024-07" db="EMBL/GenBank/DDBJ databases">
        <title>Uliginosibacterium paludis KCTC:42655.</title>
        <authorList>
            <person name="Kim M.K."/>
        </authorList>
    </citation>
    <scope>NUCLEOTIDE SEQUENCE [LARGE SCALE GENOMIC DNA]</scope>
    <source>
        <strain evidence="2 3">KCTC 42655</strain>
    </source>
</reference>
<feature type="signal peptide" evidence="1">
    <location>
        <begin position="1"/>
        <end position="20"/>
    </location>
</feature>
<accession>A0ABV2CS27</accession>
<proteinExistence type="predicted"/>
<comment type="caution">
    <text evidence="2">The sequence shown here is derived from an EMBL/GenBank/DDBJ whole genome shotgun (WGS) entry which is preliminary data.</text>
</comment>
<evidence type="ECO:0000313" key="2">
    <source>
        <dbReference type="EMBL" id="MET1490721.1"/>
    </source>
</evidence>
<dbReference type="EMBL" id="JBEWLZ010000007">
    <property type="protein sequence ID" value="MET1490721.1"/>
    <property type="molecule type" value="Genomic_DNA"/>
</dbReference>
<keyword evidence="3" id="KW-1185">Reference proteome</keyword>
<name>A0ABV2CS27_9RHOO</name>
<protein>
    <submittedName>
        <fullName evidence="2">DUF2799 domain-containing protein</fullName>
    </submittedName>
</protein>
<feature type="chain" id="PRO_5045217237" evidence="1">
    <location>
        <begin position="21"/>
        <end position="180"/>
    </location>
</feature>
<dbReference type="Pfam" id="PF10973">
    <property type="entry name" value="DUF2799"/>
    <property type="match status" value="1"/>
</dbReference>
<organism evidence="2 3">
    <name type="scientific">Uliginosibacterium paludis</name>
    <dbReference type="NCBI Taxonomy" id="1615952"/>
    <lineage>
        <taxon>Bacteria</taxon>
        <taxon>Pseudomonadati</taxon>
        <taxon>Pseudomonadota</taxon>
        <taxon>Betaproteobacteria</taxon>
        <taxon>Rhodocyclales</taxon>
        <taxon>Zoogloeaceae</taxon>
        <taxon>Uliginosibacterium</taxon>
    </lineage>
</organism>
<dbReference type="Proteomes" id="UP001548590">
    <property type="component" value="Unassembled WGS sequence"/>
</dbReference>
<dbReference type="RefSeq" id="WP_345925999.1">
    <property type="nucleotide sequence ID" value="NZ_JBDIVF010000002.1"/>
</dbReference>
<evidence type="ECO:0000256" key="1">
    <source>
        <dbReference type="SAM" id="SignalP"/>
    </source>
</evidence>
<gene>
    <name evidence="2" type="ORF">ABVT11_12865</name>
</gene>
<keyword evidence="1" id="KW-0732">Signal</keyword>
<sequence>MSAFSALPAVMCLLCLGACASLSESECQRGDWEQIGFRDGQNGRPMARFDEHREACTPYGVAPAELPYRAGRDRGLNFYCTPANALAVGRRGENYAGVCPVWAERSFLPAYEVGRDIYVARQRVERLEQDRRMIEMRLAAARTRDEARYWSGQMARTEIERDFARMDMLLRESRAGSVRY</sequence>